<dbReference type="KEGG" id="ddl:Desdi_2137"/>
<evidence type="ECO:0000256" key="1">
    <source>
        <dbReference type="SAM" id="Phobius"/>
    </source>
</evidence>
<sequence length="323" mass="36756">MIVSAPFIFIVLRIADRLNLKKIEVLSASLLIVLFAQIFPYALRHGRILLWILGVGGFLLLAIVIMVARNRERVINEEDTYSDQPEVIDLKGSEEAQIVTDSTVVLIEVQQQMDLEAEVAEDDDSKAELIVEDLADAANYKEFKDSKEPTESIEATEAPELPVEPELIEVIELEQDNEPLEPIDAGFYEEPNGFETVLLSEETESNASSSSLITSFRQTEEFGLEYLIDRGFQAKEQGRFHLAAEWFILALEQKPSYDIAYYLIMEICEHWKNGSSIYDALDKVTPYLNEYIQNAPPEWGIKLVEWLEVENLPVPREILGRND</sequence>
<evidence type="ECO:0000313" key="3">
    <source>
        <dbReference type="Proteomes" id="UP000010797"/>
    </source>
</evidence>
<feature type="transmembrane region" description="Helical" evidence="1">
    <location>
        <begin position="23"/>
        <end position="42"/>
    </location>
</feature>
<keyword evidence="3" id="KW-1185">Reference proteome</keyword>
<gene>
    <name evidence="2" type="ordered locus">Desdi_2137</name>
</gene>
<proteinExistence type="predicted"/>
<keyword evidence="1" id="KW-0472">Membrane</keyword>
<dbReference type="STRING" id="871963.Desdi_2137"/>
<dbReference type="AlphaFoldDB" id="L0F9H6"/>
<protein>
    <submittedName>
        <fullName evidence="2">Uncharacterized protein</fullName>
    </submittedName>
</protein>
<dbReference type="Proteomes" id="UP000010797">
    <property type="component" value="Chromosome"/>
</dbReference>
<evidence type="ECO:0000313" key="2">
    <source>
        <dbReference type="EMBL" id="AGA69578.1"/>
    </source>
</evidence>
<feature type="transmembrane region" description="Helical" evidence="1">
    <location>
        <begin position="48"/>
        <end position="68"/>
    </location>
</feature>
<dbReference type="EMBL" id="CP003344">
    <property type="protein sequence ID" value="AGA69578.1"/>
    <property type="molecule type" value="Genomic_DNA"/>
</dbReference>
<dbReference type="OrthoDB" id="1809874at2"/>
<organism evidence="2 3">
    <name type="scientific">Desulfitobacterium dichloroeliminans (strain LMG P-21439 / DCA1)</name>
    <dbReference type="NCBI Taxonomy" id="871963"/>
    <lineage>
        <taxon>Bacteria</taxon>
        <taxon>Bacillati</taxon>
        <taxon>Bacillota</taxon>
        <taxon>Clostridia</taxon>
        <taxon>Eubacteriales</taxon>
        <taxon>Desulfitobacteriaceae</taxon>
        <taxon>Desulfitobacterium</taxon>
    </lineage>
</organism>
<keyword evidence="1" id="KW-0812">Transmembrane</keyword>
<reference evidence="3" key="1">
    <citation type="submission" date="2012-02" db="EMBL/GenBank/DDBJ databases">
        <title>Complete sequence of Desulfitobacterium dichloroeliminans LMG P-21439.</title>
        <authorList>
            <person name="Lucas S."/>
            <person name="Han J."/>
            <person name="Lapidus A."/>
            <person name="Cheng J.-F."/>
            <person name="Goodwin L."/>
            <person name="Pitluck S."/>
            <person name="Peters L."/>
            <person name="Ovchinnikova G."/>
            <person name="Teshima H."/>
            <person name="Detter J.C."/>
            <person name="Han C."/>
            <person name="Tapia R."/>
            <person name="Land M."/>
            <person name="Hauser L."/>
            <person name="Kyrpides N."/>
            <person name="Ivanova N."/>
            <person name="Pagani I."/>
            <person name="Kruse T."/>
            <person name="de Vos W.M."/>
            <person name="Boon N."/>
            <person name="Smidt H."/>
            <person name="Woyke T."/>
        </authorList>
    </citation>
    <scope>NUCLEOTIDE SEQUENCE [LARGE SCALE GENOMIC DNA]</scope>
    <source>
        <strain evidence="3">LMG P-21439 / DCA1</strain>
    </source>
</reference>
<keyword evidence="1" id="KW-1133">Transmembrane helix</keyword>
<accession>L0F9H6</accession>
<name>L0F9H6_DESDL</name>
<dbReference type="HOGENOM" id="CLU_882025_0_0_9"/>
<dbReference type="eggNOG" id="ENOG502ZEU5">
    <property type="taxonomic scope" value="Bacteria"/>
</dbReference>